<proteinExistence type="predicted"/>
<evidence type="ECO:0000313" key="8">
    <source>
        <dbReference type="Proteomes" id="UP000184693"/>
    </source>
</evidence>
<organism evidence="7 8">
    <name type="scientific">Paraburkholderia phenazinium</name>
    <dbReference type="NCBI Taxonomy" id="60549"/>
    <lineage>
        <taxon>Bacteria</taxon>
        <taxon>Pseudomonadati</taxon>
        <taxon>Pseudomonadota</taxon>
        <taxon>Betaproteobacteria</taxon>
        <taxon>Burkholderiales</taxon>
        <taxon>Burkholderiaceae</taxon>
        <taxon>Paraburkholderia</taxon>
    </lineage>
</organism>
<dbReference type="Pfam" id="PF03706">
    <property type="entry name" value="LPG_synthase_TM"/>
    <property type="match status" value="1"/>
</dbReference>
<keyword evidence="2" id="KW-1003">Cell membrane</keyword>
<feature type="transmembrane region" description="Helical" evidence="6">
    <location>
        <begin position="144"/>
        <end position="174"/>
    </location>
</feature>
<sequence length="383" mass="41139">MVCYRRFRTSQGNADFFERLRGSGARRAAHSGYVMKHLGRIAALAGLIASLWLVLHDNPGAVLGLMRAAGAGLVLAGLAHVLPMLANARDWQSLIRGANRPSVAGMLQLVWIRESVNSMLPVARIGGEVVSFRMMRRRGLRGSTAAASLVVDMQLTLISQLMFTMVGIGFLFAHAASGTLRLAADLAWGIVALTPLLVLFSLVQHASPFERITRVLNRATSGKLAALVGQSAQIDQSIKLIWRRRGVVLRYLFFWQPLQCVLTALEIWLAVHFLGAQVSFTEAVVIESLIQAVSSAAFFVPGGLGVQEGGFILIGGALGLDPSTCLALAGARRIRDLLIFVPGLFAWQIAESSGEAHGRLVRALSSTTRTTAAASQGHEVKKS</sequence>
<dbReference type="GO" id="GO:0005886">
    <property type="term" value="C:plasma membrane"/>
    <property type="evidence" value="ECO:0007669"/>
    <property type="project" value="UniProtKB-SubCell"/>
</dbReference>
<keyword evidence="4 6" id="KW-1133">Transmembrane helix</keyword>
<protein>
    <submittedName>
        <fullName evidence="7">Putative membrane protein</fullName>
    </submittedName>
</protein>
<feature type="transmembrane region" description="Helical" evidence="6">
    <location>
        <begin position="61"/>
        <end position="86"/>
    </location>
</feature>
<evidence type="ECO:0000313" key="7">
    <source>
        <dbReference type="EMBL" id="SIO48203.1"/>
    </source>
</evidence>
<feature type="transmembrane region" description="Helical" evidence="6">
    <location>
        <begin position="248"/>
        <end position="271"/>
    </location>
</feature>
<dbReference type="NCBIfam" id="TIGR03476">
    <property type="entry name" value="HpnL"/>
    <property type="match status" value="1"/>
</dbReference>
<accession>A0A1N6JVC8</accession>
<comment type="subcellular location">
    <subcellularLocation>
        <location evidence="1">Cell membrane</location>
        <topology evidence="1">Multi-pass membrane protein</topology>
    </subcellularLocation>
</comment>
<name>A0A1N6JVC8_9BURK</name>
<evidence type="ECO:0000256" key="1">
    <source>
        <dbReference type="ARBA" id="ARBA00004651"/>
    </source>
</evidence>
<dbReference type="InterPro" id="IPR022791">
    <property type="entry name" value="L-PG_synthase/AglD"/>
</dbReference>
<evidence type="ECO:0000256" key="5">
    <source>
        <dbReference type="ARBA" id="ARBA00023136"/>
    </source>
</evidence>
<dbReference type="Proteomes" id="UP000184693">
    <property type="component" value="Unassembled WGS sequence"/>
</dbReference>
<evidence type="ECO:0000256" key="3">
    <source>
        <dbReference type="ARBA" id="ARBA00022692"/>
    </source>
</evidence>
<feature type="transmembrane region" description="Helical" evidence="6">
    <location>
        <begin position="37"/>
        <end position="55"/>
    </location>
</feature>
<evidence type="ECO:0000256" key="6">
    <source>
        <dbReference type="SAM" id="Phobius"/>
    </source>
</evidence>
<evidence type="ECO:0000256" key="4">
    <source>
        <dbReference type="ARBA" id="ARBA00022989"/>
    </source>
</evidence>
<dbReference type="EMBL" id="FSRM01000002">
    <property type="protein sequence ID" value="SIO48203.1"/>
    <property type="molecule type" value="Genomic_DNA"/>
</dbReference>
<gene>
    <name evidence="7" type="ORF">SAMN05444168_5143</name>
</gene>
<evidence type="ECO:0000256" key="2">
    <source>
        <dbReference type="ARBA" id="ARBA00022475"/>
    </source>
</evidence>
<feature type="transmembrane region" description="Helical" evidence="6">
    <location>
        <begin position="186"/>
        <end position="203"/>
    </location>
</feature>
<keyword evidence="3 6" id="KW-0812">Transmembrane</keyword>
<reference evidence="7 8" key="1">
    <citation type="submission" date="2016-11" db="EMBL/GenBank/DDBJ databases">
        <authorList>
            <person name="Jaros S."/>
            <person name="Januszkiewicz K."/>
            <person name="Wedrychowicz H."/>
        </authorList>
    </citation>
    <scope>NUCLEOTIDE SEQUENCE [LARGE SCALE GENOMIC DNA]</scope>
    <source>
        <strain evidence="7 8">GAS86</strain>
    </source>
</reference>
<dbReference type="PANTHER" id="PTHR39087:SF2">
    <property type="entry name" value="UPF0104 MEMBRANE PROTEIN MJ1595"/>
    <property type="match status" value="1"/>
</dbReference>
<keyword evidence="5 6" id="KW-0472">Membrane</keyword>
<dbReference type="PANTHER" id="PTHR39087">
    <property type="entry name" value="UPF0104 MEMBRANE PROTEIN MJ1595"/>
    <property type="match status" value="1"/>
</dbReference>
<dbReference type="AlphaFoldDB" id="A0A1N6JVC8"/>